<evidence type="ECO:0000313" key="1">
    <source>
        <dbReference type="EMBL" id="RDU69276.1"/>
    </source>
</evidence>
<evidence type="ECO:0000313" key="2">
    <source>
        <dbReference type="Proteomes" id="UP000257067"/>
    </source>
</evidence>
<proteinExistence type="predicted"/>
<accession>A0A3D8IWD9</accession>
<dbReference type="AlphaFoldDB" id="A0A3D8IWD9"/>
<dbReference type="Proteomes" id="UP000257067">
    <property type="component" value="Unassembled WGS sequence"/>
</dbReference>
<dbReference type="RefSeq" id="WP_104725114.1">
    <property type="nucleotide sequence ID" value="NZ_FZNE01000015.1"/>
</dbReference>
<protein>
    <submittedName>
        <fullName evidence="1">Uncharacterized protein</fullName>
    </submittedName>
</protein>
<reference evidence="1 2" key="1">
    <citation type="submission" date="2018-04" db="EMBL/GenBank/DDBJ databases">
        <title>Novel Campyloabacter and Helicobacter Species and Strains.</title>
        <authorList>
            <person name="Mannion A.J."/>
            <person name="Shen Z."/>
            <person name="Fox J.G."/>
        </authorList>
    </citation>
    <scope>NUCLEOTIDE SEQUENCE [LARGE SCALE GENOMIC DNA]</scope>
    <source>
        <strain evidence="1 2">ATCC 700242</strain>
    </source>
</reference>
<dbReference type="EMBL" id="NXLU01000003">
    <property type="protein sequence ID" value="RDU69276.1"/>
    <property type="molecule type" value="Genomic_DNA"/>
</dbReference>
<dbReference type="OrthoDB" id="5290748at2"/>
<name>A0A3D8IWD9_9HELI</name>
<gene>
    <name evidence="1" type="ORF">CQA62_03825</name>
</gene>
<organism evidence="1 2">
    <name type="scientific">Helicobacter cholecystus</name>
    <dbReference type="NCBI Taxonomy" id="45498"/>
    <lineage>
        <taxon>Bacteria</taxon>
        <taxon>Pseudomonadati</taxon>
        <taxon>Campylobacterota</taxon>
        <taxon>Epsilonproteobacteria</taxon>
        <taxon>Campylobacterales</taxon>
        <taxon>Helicobacteraceae</taxon>
        <taxon>Helicobacter</taxon>
    </lineage>
</organism>
<keyword evidence="2" id="KW-1185">Reference proteome</keyword>
<sequence>MNYPLINLYHLYNLEMFAQGYCDGLQHSSTPAPKQSQNLGYNPSHAKTMLITTFPLIDKDGVFFSQKSSQMLQDMIFKVLNLSLCECAIFSLYKSQELLNPHDMQKYKEILFAQILQSPARCGLIFGLEEIAIPLFPKYSLSIGSSLNFKGKKLLITHSLKALIRLENLKKQTFQDLKNLKALL</sequence>
<comment type="caution">
    <text evidence="1">The sequence shown here is derived from an EMBL/GenBank/DDBJ whole genome shotgun (WGS) entry which is preliminary data.</text>
</comment>